<dbReference type="EMBL" id="KB007875">
    <property type="protein sequence ID" value="ELR22642.1"/>
    <property type="molecule type" value="Genomic_DNA"/>
</dbReference>
<keyword evidence="8" id="KW-1133">Transmembrane helix</keyword>
<sequence length="395" mass="45466">MQTSSHQPLLPVVNPGAAAEGMSGRHGLPRKKKSGLGGAARSKDFRACGLGVVLVMCVYGAFYVLLEKSGEVDCPDCVAKTHPDYPAISEYEHTRPVLVWTWHTLENFLYIHQECLDEVDGFIFHPPTVAHRPYEPLVKKPHQQWILFSTESELNYPMLEDPKFMSKFDINMTYHLEDAVPFTYYIDIDFYTKYWQHPILPKTAKAPVMMMISNCEPKSPRNQYLAELMRYIDIDSYGKCFHNKDIPREMDGWPWWEVKWNITAQYKFTIAIENSISLDYVTEKLFHSFIVGTVPIYLGAPNVDSFAPAEKSVIKVTDFDGPKELAAYLRALDEDDDAYGEYLQWKRDGPSQSFVDLQRTSPRTGPCRLCKRIAELQNLTPSKREMAARHHHHKH</sequence>
<feature type="region of interest" description="Disordered" evidence="13">
    <location>
        <begin position="15"/>
        <end position="39"/>
    </location>
</feature>
<comment type="subcellular location">
    <subcellularLocation>
        <location evidence="11">Endomembrane system</location>
        <topology evidence="11">Single-pass membrane protein</topology>
    </subcellularLocation>
    <subcellularLocation>
        <location evidence="12">Golgi apparatus</location>
        <location evidence="12">Golgi stack membrane</location>
        <topology evidence="12">Single-pass type II membrane protein</topology>
    </subcellularLocation>
    <subcellularLocation>
        <location evidence="1">Membrane</location>
        <topology evidence="1">Single-pass type II membrane protein</topology>
    </subcellularLocation>
</comment>
<protein>
    <recommendedName>
        <fullName evidence="12">Fucosyltransferase</fullName>
        <ecNumber evidence="12">2.4.1.-</ecNumber>
    </recommendedName>
</protein>
<dbReference type="Pfam" id="PF00852">
    <property type="entry name" value="Glyco_transf_10"/>
    <property type="match status" value="1"/>
</dbReference>
<dbReference type="AlphaFoldDB" id="L8HBN0"/>
<dbReference type="GO" id="GO:0046920">
    <property type="term" value="F:alpha-(1-&gt;3)-fucosyltransferase activity"/>
    <property type="evidence" value="ECO:0007669"/>
    <property type="project" value="TreeGrafter"/>
</dbReference>
<comment type="similarity">
    <text evidence="3 12">Belongs to the glycosyltransferase 10 family.</text>
</comment>
<accession>L8HBN0</accession>
<dbReference type="SUPFAM" id="SSF53756">
    <property type="entry name" value="UDP-Glycosyltransferase/glycogen phosphorylase"/>
    <property type="match status" value="1"/>
</dbReference>
<evidence type="ECO:0000256" key="2">
    <source>
        <dbReference type="ARBA" id="ARBA00004922"/>
    </source>
</evidence>
<keyword evidence="5 12" id="KW-0808">Transferase</keyword>
<gene>
    <name evidence="15" type="ORF">ACA1_331790</name>
</gene>
<evidence type="ECO:0000313" key="15">
    <source>
        <dbReference type="EMBL" id="ELR22642.1"/>
    </source>
</evidence>
<evidence type="ECO:0000256" key="9">
    <source>
        <dbReference type="ARBA" id="ARBA00023136"/>
    </source>
</evidence>
<evidence type="ECO:0000256" key="1">
    <source>
        <dbReference type="ARBA" id="ARBA00004606"/>
    </source>
</evidence>
<evidence type="ECO:0000256" key="7">
    <source>
        <dbReference type="ARBA" id="ARBA00022968"/>
    </source>
</evidence>
<proteinExistence type="inferred from homology"/>
<dbReference type="InterPro" id="IPR038577">
    <property type="entry name" value="GT10-like_C_sf"/>
</dbReference>
<dbReference type="EC" id="2.4.1.-" evidence="12"/>
<dbReference type="GO" id="GO:0032580">
    <property type="term" value="C:Golgi cisterna membrane"/>
    <property type="evidence" value="ECO:0007669"/>
    <property type="project" value="UniProtKB-SubCell"/>
</dbReference>
<keyword evidence="10" id="KW-0325">Glycoprotein</keyword>
<dbReference type="Proteomes" id="UP000011083">
    <property type="component" value="Unassembled WGS sequence"/>
</dbReference>
<name>L8HBN0_ACACF</name>
<keyword evidence="4 12" id="KW-0328">Glycosyltransferase</keyword>
<evidence type="ECO:0000256" key="5">
    <source>
        <dbReference type="ARBA" id="ARBA00022679"/>
    </source>
</evidence>
<comment type="pathway">
    <text evidence="2">Protein modification; protein glycosylation.</text>
</comment>
<keyword evidence="7" id="KW-0735">Signal-anchor</keyword>
<evidence type="ECO:0000256" key="6">
    <source>
        <dbReference type="ARBA" id="ARBA00022692"/>
    </source>
</evidence>
<dbReference type="KEGG" id="acan:ACA1_331790"/>
<keyword evidence="16" id="KW-1185">Reference proteome</keyword>
<reference evidence="15 16" key="1">
    <citation type="journal article" date="2013" name="Genome Biol.">
        <title>Genome of Acanthamoeba castellanii highlights extensive lateral gene transfer and early evolution of tyrosine kinase signaling.</title>
        <authorList>
            <person name="Clarke M."/>
            <person name="Lohan A.J."/>
            <person name="Liu B."/>
            <person name="Lagkouvardos I."/>
            <person name="Roy S."/>
            <person name="Zafar N."/>
            <person name="Bertelli C."/>
            <person name="Schilde C."/>
            <person name="Kianianmomeni A."/>
            <person name="Burglin T.R."/>
            <person name="Frech C."/>
            <person name="Turcotte B."/>
            <person name="Kopec K.O."/>
            <person name="Synnott J.M."/>
            <person name="Choo C."/>
            <person name="Paponov I."/>
            <person name="Finkler A."/>
            <person name="Soon Heng Tan C."/>
            <person name="Hutchins A.P."/>
            <person name="Weinmeier T."/>
            <person name="Rattei T."/>
            <person name="Chu J.S."/>
            <person name="Gimenez G."/>
            <person name="Irimia M."/>
            <person name="Rigden D.J."/>
            <person name="Fitzpatrick D.A."/>
            <person name="Lorenzo-Morales J."/>
            <person name="Bateman A."/>
            <person name="Chiu C.H."/>
            <person name="Tang P."/>
            <person name="Hegemann P."/>
            <person name="Fromm H."/>
            <person name="Raoult D."/>
            <person name="Greub G."/>
            <person name="Miranda-Saavedra D."/>
            <person name="Chen N."/>
            <person name="Nash P."/>
            <person name="Ginger M.L."/>
            <person name="Horn M."/>
            <person name="Schaap P."/>
            <person name="Caler L."/>
            <person name="Loftus B."/>
        </authorList>
    </citation>
    <scope>NUCLEOTIDE SEQUENCE [LARGE SCALE GENOMIC DNA]</scope>
    <source>
        <strain evidence="15 16">Neff</strain>
    </source>
</reference>
<dbReference type="Gene3D" id="3.40.50.11660">
    <property type="entry name" value="Glycosyl transferase family 10, C-terminal domain"/>
    <property type="match status" value="1"/>
</dbReference>
<dbReference type="UniPathway" id="UPA00378"/>
<dbReference type="InterPro" id="IPR055270">
    <property type="entry name" value="Glyco_tran_10_C"/>
</dbReference>
<keyword evidence="6 12" id="KW-0812">Transmembrane</keyword>
<keyword evidence="9" id="KW-0472">Membrane</keyword>
<dbReference type="PANTHER" id="PTHR11929">
    <property type="entry name" value="ALPHA- 1,3 -FUCOSYLTRANSFERASE"/>
    <property type="match status" value="1"/>
</dbReference>
<evidence type="ECO:0000256" key="4">
    <source>
        <dbReference type="ARBA" id="ARBA00022676"/>
    </source>
</evidence>
<dbReference type="PANTHER" id="PTHR11929:SF194">
    <property type="entry name" value="ALPHA-(1,3)-FUCOSYLTRANSFERASE 10"/>
    <property type="match status" value="1"/>
</dbReference>
<dbReference type="FunFam" id="3.40.50.11660:FF:000002">
    <property type="entry name" value="Alpha-(1,3)-fucosyltransferase"/>
    <property type="match status" value="1"/>
</dbReference>
<dbReference type="InterPro" id="IPR001503">
    <property type="entry name" value="Glyco_trans_10"/>
</dbReference>
<evidence type="ECO:0000256" key="12">
    <source>
        <dbReference type="RuleBase" id="RU003832"/>
    </source>
</evidence>
<dbReference type="OrthoDB" id="31097at2759"/>
<evidence type="ECO:0000256" key="13">
    <source>
        <dbReference type="SAM" id="MobiDB-lite"/>
    </source>
</evidence>
<evidence type="ECO:0000256" key="3">
    <source>
        <dbReference type="ARBA" id="ARBA00008919"/>
    </source>
</evidence>
<dbReference type="GeneID" id="14923592"/>
<keyword evidence="12" id="KW-0333">Golgi apparatus</keyword>
<evidence type="ECO:0000259" key="14">
    <source>
        <dbReference type="Pfam" id="PF00852"/>
    </source>
</evidence>
<evidence type="ECO:0000256" key="8">
    <source>
        <dbReference type="ARBA" id="ARBA00022989"/>
    </source>
</evidence>
<organism evidence="15 16">
    <name type="scientific">Acanthamoeba castellanii (strain ATCC 30010 / Neff)</name>
    <dbReference type="NCBI Taxonomy" id="1257118"/>
    <lineage>
        <taxon>Eukaryota</taxon>
        <taxon>Amoebozoa</taxon>
        <taxon>Discosea</taxon>
        <taxon>Longamoebia</taxon>
        <taxon>Centramoebida</taxon>
        <taxon>Acanthamoebidae</taxon>
        <taxon>Acanthamoeba</taxon>
    </lineage>
</organism>
<evidence type="ECO:0000256" key="11">
    <source>
        <dbReference type="ARBA" id="ARBA00037847"/>
    </source>
</evidence>
<dbReference type="RefSeq" id="XP_004367735.1">
    <property type="nucleotide sequence ID" value="XM_004367678.1"/>
</dbReference>
<dbReference type="VEuPathDB" id="AmoebaDB:ACA1_331790"/>
<dbReference type="OMA" id="FRKWDSQ"/>
<evidence type="ECO:0000256" key="10">
    <source>
        <dbReference type="ARBA" id="ARBA00023180"/>
    </source>
</evidence>
<evidence type="ECO:0000313" key="16">
    <source>
        <dbReference type="Proteomes" id="UP000011083"/>
    </source>
</evidence>
<feature type="domain" description="Fucosyltransferase C-terminal" evidence="14">
    <location>
        <begin position="205"/>
        <end position="378"/>
    </location>
</feature>